<dbReference type="NCBIfam" id="TIGR01552">
    <property type="entry name" value="phd_fam"/>
    <property type="match status" value="1"/>
</dbReference>
<comment type="function">
    <text evidence="2">Antitoxin component of a type II toxin-antitoxin (TA) system.</text>
</comment>
<comment type="similarity">
    <text evidence="1 2">Belongs to the phD/YefM antitoxin family.</text>
</comment>
<evidence type="ECO:0000256" key="1">
    <source>
        <dbReference type="ARBA" id="ARBA00009981"/>
    </source>
</evidence>
<protein>
    <recommendedName>
        <fullName evidence="2">Antitoxin</fullName>
    </recommendedName>
</protein>
<dbReference type="Gene3D" id="3.40.1620.10">
    <property type="entry name" value="YefM-like domain"/>
    <property type="match status" value="1"/>
</dbReference>
<name>A0AAC8XMI2_9ALTE</name>
<sequence length="76" mass="8435">MQANMHEAKSKLSQLVERAEAGEEVVIAKSGKPAVKLVPFKTEKKRIFGQFKGQVHTTEDFNSKEVNEDIAGMFGL</sequence>
<accession>A0AAC8XMI2</accession>
<dbReference type="Proteomes" id="UP000061468">
    <property type="component" value="Chromosome"/>
</dbReference>
<reference evidence="3 4" key="1">
    <citation type="submission" date="2015-12" db="EMBL/GenBank/DDBJ databases">
        <title>Intraspecies pangenome expansion in the marine bacterium Alteromonas.</title>
        <authorList>
            <person name="Lopez-Perez M."/>
            <person name="Rodriguez-Valera F."/>
        </authorList>
    </citation>
    <scope>NUCLEOTIDE SEQUENCE [LARGE SCALE GENOMIC DNA]</scope>
    <source>
        <strain evidence="3 4">UM8</strain>
    </source>
</reference>
<dbReference type="InterPro" id="IPR006442">
    <property type="entry name" value="Antitoxin_Phd/YefM"/>
</dbReference>
<evidence type="ECO:0000313" key="3">
    <source>
        <dbReference type="EMBL" id="AMJ79923.1"/>
    </source>
</evidence>
<dbReference type="Pfam" id="PF02604">
    <property type="entry name" value="PhdYeFM_antitox"/>
    <property type="match status" value="1"/>
</dbReference>
<dbReference type="InterPro" id="IPR036165">
    <property type="entry name" value="YefM-like_sf"/>
</dbReference>
<proteinExistence type="inferred from homology"/>
<organism evidence="3 4">
    <name type="scientific">Alteromonas mediterranea</name>
    <dbReference type="NCBI Taxonomy" id="314275"/>
    <lineage>
        <taxon>Bacteria</taxon>
        <taxon>Pseudomonadati</taxon>
        <taxon>Pseudomonadota</taxon>
        <taxon>Gammaproteobacteria</taxon>
        <taxon>Alteromonadales</taxon>
        <taxon>Alteromonadaceae</taxon>
        <taxon>Alteromonas/Salinimonas group</taxon>
        <taxon>Alteromonas</taxon>
    </lineage>
</organism>
<dbReference type="SUPFAM" id="SSF143120">
    <property type="entry name" value="YefM-like"/>
    <property type="match status" value="1"/>
</dbReference>
<gene>
    <name evidence="3" type="ORF">AV942_17355</name>
</gene>
<evidence type="ECO:0000256" key="2">
    <source>
        <dbReference type="RuleBase" id="RU362080"/>
    </source>
</evidence>
<dbReference type="EMBL" id="CP013928">
    <property type="protein sequence ID" value="AMJ79923.1"/>
    <property type="molecule type" value="Genomic_DNA"/>
</dbReference>
<dbReference type="AlphaFoldDB" id="A0AAC8XMI2"/>
<evidence type="ECO:0000313" key="4">
    <source>
        <dbReference type="Proteomes" id="UP000061468"/>
    </source>
</evidence>
<dbReference type="RefSeq" id="WP_015068187.1">
    <property type="nucleotide sequence ID" value="NZ_CP013928.1"/>
</dbReference>